<comment type="caution">
    <text evidence="1">The sequence shown here is derived from an EMBL/GenBank/DDBJ whole genome shotgun (WGS) entry which is preliminary data.</text>
</comment>
<keyword evidence="2" id="KW-1185">Reference proteome</keyword>
<proteinExistence type="predicted"/>
<organism evidence="1 2">
    <name type="scientific">Trichothecium roseum</name>
    <dbReference type="NCBI Taxonomy" id="47278"/>
    <lineage>
        <taxon>Eukaryota</taxon>
        <taxon>Fungi</taxon>
        <taxon>Dikarya</taxon>
        <taxon>Ascomycota</taxon>
        <taxon>Pezizomycotina</taxon>
        <taxon>Sordariomycetes</taxon>
        <taxon>Hypocreomycetidae</taxon>
        <taxon>Hypocreales</taxon>
        <taxon>Hypocreales incertae sedis</taxon>
        <taxon>Trichothecium</taxon>
    </lineage>
</organism>
<dbReference type="EMBL" id="CM047942">
    <property type="protein sequence ID" value="KAI9902070.1"/>
    <property type="molecule type" value="Genomic_DNA"/>
</dbReference>
<name>A0ACC0V6Q3_9HYPO</name>
<gene>
    <name evidence="1" type="ORF">N3K66_003887</name>
</gene>
<protein>
    <submittedName>
        <fullName evidence="1">Uncharacterized protein</fullName>
    </submittedName>
</protein>
<accession>A0ACC0V6Q3</accession>
<evidence type="ECO:0000313" key="1">
    <source>
        <dbReference type="EMBL" id="KAI9902070.1"/>
    </source>
</evidence>
<evidence type="ECO:0000313" key="2">
    <source>
        <dbReference type="Proteomes" id="UP001163324"/>
    </source>
</evidence>
<sequence length="229" mass="24303">MSSVALILGAGPRIGAAVSEQFAASGYKVAIASRNGTGAVNDEGYLSLKADFSKPESISSVFEAVKSQLGVPSVVIYNAAALTPPPDQASALSIPADKFTSDFNVNTVSPYVSAQEAVRGWETLPKDVKKSFIYTGNILNVAVAPAPMMLNLGVGKAASAYWIGVADATYKAKGYRFFYADERTEEGQSKGQALDGPAHGDFYTKLAKQDEEIPWHATFSKGKGYVQFN</sequence>
<dbReference type="Proteomes" id="UP001163324">
    <property type="component" value="Chromosome 3"/>
</dbReference>
<reference evidence="1" key="1">
    <citation type="submission" date="2022-10" db="EMBL/GenBank/DDBJ databases">
        <title>Complete Genome of Trichothecium roseum strain YXFP-22015, a Plant Pathogen Isolated from Citrus.</title>
        <authorList>
            <person name="Wang Y."/>
            <person name="Zhu L."/>
        </authorList>
    </citation>
    <scope>NUCLEOTIDE SEQUENCE</scope>
    <source>
        <strain evidence="1">YXFP-22015</strain>
    </source>
</reference>